<evidence type="ECO:0000313" key="6">
    <source>
        <dbReference type="EMBL" id="MFC7318615.1"/>
    </source>
</evidence>
<dbReference type="InterPro" id="IPR036388">
    <property type="entry name" value="WH-like_DNA-bd_sf"/>
</dbReference>
<dbReference type="GeneID" id="79317196"/>
<dbReference type="PROSITE" id="PS51078">
    <property type="entry name" value="ICLR_ED"/>
    <property type="match status" value="1"/>
</dbReference>
<dbReference type="InterPro" id="IPR036390">
    <property type="entry name" value="WH_DNA-bd_sf"/>
</dbReference>
<evidence type="ECO:0000256" key="1">
    <source>
        <dbReference type="ARBA" id="ARBA00023015"/>
    </source>
</evidence>
<evidence type="ECO:0000256" key="2">
    <source>
        <dbReference type="ARBA" id="ARBA00023125"/>
    </source>
</evidence>
<dbReference type="InterPro" id="IPR050707">
    <property type="entry name" value="HTH_MetabolicPath_Reg"/>
</dbReference>
<dbReference type="AlphaFoldDB" id="A0ABD6AE54"/>
<evidence type="ECO:0000259" key="4">
    <source>
        <dbReference type="PROSITE" id="PS51077"/>
    </source>
</evidence>
<dbReference type="PROSITE" id="PS51077">
    <property type="entry name" value="HTH_ICLR"/>
    <property type="match status" value="1"/>
</dbReference>
<dbReference type="Gene3D" id="3.30.450.40">
    <property type="match status" value="1"/>
</dbReference>
<feature type="domain" description="HTH iclR-type" evidence="4">
    <location>
        <begin position="8"/>
        <end position="67"/>
    </location>
</feature>
<accession>A0ABD6AE54</accession>
<organism evidence="6 7">
    <name type="scientific">Halomarina halobia</name>
    <dbReference type="NCBI Taxonomy" id="3033386"/>
    <lineage>
        <taxon>Archaea</taxon>
        <taxon>Methanobacteriati</taxon>
        <taxon>Methanobacteriota</taxon>
        <taxon>Stenosarchaea group</taxon>
        <taxon>Halobacteria</taxon>
        <taxon>Halobacteriales</taxon>
        <taxon>Natronomonadaceae</taxon>
        <taxon>Halomarina</taxon>
    </lineage>
</organism>
<dbReference type="RefSeq" id="WP_276306546.1">
    <property type="nucleotide sequence ID" value="NZ_CP119993.1"/>
</dbReference>
<protein>
    <submittedName>
        <fullName evidence="6">IclR family transcriptional regulator</fullName>
    </submittedName>
</protein>
<comment type="caution">
    <text evidence="6">The sequence shown here is derived from an EMBL/GenBank/DDBJ whole genome shotgun (WGS) entry which is preliminary data.</text>
</comment>
<dbReference type="InterPro" id="IPR014757">
    <property type="entry name" value="Tscrpt_reg_IclR_C"/>
</dbReference>
<reference evidence="6 7" key="1">
    <citation type="journal article" date="2019" name="Int. J. Syst. Evol. Microbiol.">
        <title>The Global Catalogue of Microorganisms (GCM) 10K type strain sequencing project: providing services to taxonomists for standard genome sequencing and annotation.</title>
        <authorList>
            <consortium name="The Broad Institute Genomics Platform"/>
            <consortium name="The Broad Institute Genome Sequencing Center for Infectious Disease"/>
            <person name="Wu L."/>
            <person name="Ma J."/>
        </authorList>
    </citation>
    <scope>NUCLEOTIDE SEQUENCE [LARGE SCALE GENOMIC DNA]</scope>
    <source>
        <strain evidence="6 7">PSR21</strain>
    </source>
</reference>
<keyword evidence="2" id="KW-0238">DNA-binding</keyword>
<dbReference type="PANTHER" id="PTHR30136:SF35">
    <property type="entry name" value="HTH-TYPE TRANSCRIPTIONAL REGULATOR RV1719"/>
    <property type="match status" value="1"/>
</dbReference>
<dbReference type="GO" id="GO:0003677">
    <property type="term" value="F:DNA binding"/>
    <property type="evidence" value="ECO:0007669"/>
    <property type="project" value="UniProtKB-KW"/>
</dbReference>
<evidence type="ECO:0000259" key="5">
    <source>
        <dbReference type="PROSITE" id="PS51078"/>
    </source>
</evidence>
<dbReference type="Pfam" id="PF09339">
    <property type="entry name" value="HTH_IclR"/>
    <property type="match status" value="1"/>
</dbReference>
<gene>
    <name evidence="6" type="ORF">ACFQPE_17720</name>
</gene>
<dbReference type="SUPFAM" id="SSF55781">
    <property type="entry name" value="GAF domain-like"/>
    <property type="match status" value="1"/>
</dbReference>
<keyword evidence="1" id="KW-0805">Transcription regulation</keyword>
<dbReference type="Gene3D" id="1.10.10.10">
    <property type="entry name" value="Winged helix-like DNA-binding domain superfamily/Winged helix DNA-binding domain"/>
    <property type="match status" value="1"/>
</dbReference>
<dbReference type="Pfam" id="PF01614">
    <property type="entry name" value="IclR_C"/>
    <property type="match status" value="1"/>
</dbReference>
<proteinExistence type="predicted"/>
<dbReference type="GO" id="GO:0006355">
    <property type="term" value="P:regulation of DNA-templated transcription"/>
    <property type="evidence" value="ECO:0007669"/>
    <property type="project" value="UniProtKB-ARBA"/>
</dbReference>
<dbReference type="Proteomes" id="UP001596547">
    <property type="component" value="Unassembled WGS sequence"/>
</dbReference>
<dbReference type="PANTHER" id="PTHR30136">
    <property type="entry name" value="HELIX-TURN-HELIX TRANSCRIPTIONAL REGULATOR, ICLR FAMILY"/>
    <property type="match status" value="1"/>
</dbReference>
<evidence type="ECO:0000313" key="7">
    <source>
        <dbReference type="Proteomes" id="UP001596547"/>
    </source>
</evidence>
<dbReference type="SMART" id="SM00346">
    <property type="entry name" value="HTH_ICLR"/>
    <property type="match status" value="1"/>
</dbReference>
<sequence length="254" mass="29000">MNNKRKTINATIKSIRIIEMIKSANGTRLPDLVQELGYSKSTVHSHLNTLREQGYVTKEGEIYHLSLKFFHLGQYTRDRDERYRLAKQKTEELAEELNQAVDFDVETNGRIITLFHKADESTEIGFTEGDYFYVHTSATGKAILAEFSERRVLEILDQWGMKRKTEHTITDPDELLEDLERTRERGYSIVDQEWLEGLRAVGAVVNLPNGRPLGALSTGAPTYRLTDETIEDEIGPKLVKAANELTEDVSEILQ</sequence>
<name>A0ABD6AE54_9EURY</name>
<evidence type="ECO:0000256" key="3">
    <source>
        <dbReference type="ARBA" id="ARBA00023163"/>
    </source>
</evidence>
<dbReference type="CDD" id="cd00090">
    <property type="entry name" value="HTH_ARSR"/>
    <property type="match status" value="1"/>
</dbReference>
<dbReference type="InterPro" id="IPR029016">
    <property type="entry name" value="GAF-like_dom_sf"/>
</dbReference>
<dbReference type="SUPFAM" id="SSF46785">
    <property type="entry name" value="Winged helix' DNA-binding domain"/>
    <property type="match status" value="1"/>
</dbReference>
<dbReference type="InterPro" id="IPR005471">
    <property type="entry name" value="Tscrpt_reg_IclR_N"/>
</dbReference>
<keyword evidence="7" id="KW-1185">Reference proteome</keyword>
<keyword evidence="3" id="KW-0804">Transcription</keyword>
<dbReference type="EMBL" id="JBHTBF010000003">
    <property type="protein sequence ID" value="MFC7318615.1"/>
    <property type="molecule type" value="Genomic_DNA"/>
</dbReference>
<feature type="domain" description="IclR-ED" evidence="5">
    <location>
        <begin position="68"/>
        <end position="251"/>
    </location>
</feature>
<dbReference type="InterPro" id="IPR011991">
    <property type="entry name" value="ArsR-like_HTH"/>
</dbReference>